<dbReference type="InterPro" id="IPR029039">
    <property type="entry name" value="Flavoprotein-like_sf"/>
</dbReference>
<keyword evidence="3" id="KW-1185">Reference proteome</keyword>
<protein>
    <submittedName>
        <fullName evidence="2">Flavodoxin</fullName>
    </submittedName>
</protein>
<comment type="caution">
    <text evidence="2">The sequence shown here is derived from an EMBL/GenBank/DDBJ whole genome shotgun (WGS) entry which is preliminary data.</text>
</comment>
<reference evidence="2 3" key="1">
    <citation type="journal article" date="2015" name="Stand. Genomic Sci.">
        <title>Genomic Encyclopedia of Bacterial and Archaeal Type Strains, Phase III: the genomes of soil and plant-associated and newly described type strains.</title>
        <authorList>
            <person name="Whitman W.B."/>
            <person name="Woyke T."/>
            <person name="Klenk H.P."/>
            <person name="Zhou Y."/>
            <person name="Lilburn T.G."/>
            <person name="Beck B.J."/>
            <person name="De Vos P."/>
            <person name="Vandamme P."/>
            <person name="Eisen J.A."/>
            <person name="Garrity G."/>
            <person name="Hugenholtz P."/>
            <person name="Kyrpides N.C."/>
        </authorList>
    </citation>
    <scope>NUCLEOTIDE SEQUENCE [LARGE SCALE GENOMIC DNA]</scope>
    <source>
        <strain evidence="2 3">VKM Ac-2541</strain>
    </source>
</reference>
<dbReference type="PROSITE" id="PS50902">
    <property type="entry name" value="FLAVODOXIN_LIKE"/>
    <property type="match status" value="1"/>
</dbReference>
<dbReference type="AlphaFoldDB" id="A0A4R2IJN0"/>
<dbReference type="Gene3D" id="3.40.50.360">
    <property type="match status" value="1"/>
</dbReference>
<name>A0A4R2IJN0_9ACTN</name>
<dbReference type="GO" id="GO:0010181">
    <property type="term" value="F:FMN binding"/>
    <property type="evidence" value="ECO:0007669"/>
    <property type="project" value="InterPro"/>
</dbReference>
<dbReference type="InterPro" id="IPR008254">
    <property type="entry name" value="Flavodoxin/NO_synth"/>
</dbReference>
<gene>
    <name evidence="2" type="ORF">EV646_111220</name>
</gene>
<evidence type="ECO:0000313" key="3">
    <source>
        <dbReference type="Proteomes" id="UP000295573"/>
    </source>
</evidence>
<dbReference type="Proteomes" id="UP000295573">
    <property type="component" value="Unassembled WGS sequence"/>
</dbReference>
<sequence length="192" mass="21375">MSRLGTPRALIVFESMFGNTHKIALAIRDGLRDVITTELVRADQAPAEIPADVRLLVVGGPTHAFSLSRRSTRMQAAQQDQVMMPPETGIREWLQGLPDRTTQTTAVTFDTRVAKVRRLPGSAARSAGRLLRRRGFTLVAAPESFFVHDMTGPIEPGEIDRARAWGKELAAELKPQLGRRHHAQAVRYRGRY</sequence>
<feature type="domain" description="Flavodoxin-like" evidence="1">
    <location>
        <begin position="9"/>
        <end position="170"/>
    </location>
</feature>
<organism evidence="2 3">
    <name type="scientific">Kribbella antiqua</name>
    <dbReference type="NCBI Taxonomy" id="2512217"/>
    <lineage>
        <taxon>Bacteria</taxon>
        <taxon>Bacillati</taxon>
        <taxon>Actinomycetota</taxon>
        <taxon>Actinomycetes</taxon>
        <taxon>Propionibacteriales</taxon>
        <taxon>Kribbellaceae</taxon>
        <taxon>Kribbella</taxon>
    </lineage>
</organism>
<dbReference type="RefSeq" id="WP_199237260.1">
    <property type="nucleotide sequence ID" value="NZ_SLWR01000011.1"/>
</dbReference>
<proteinExistence type="predicted"/>
<dbReference type="SUPFAM" id="SSF52218">
    <property type="entry name" value="Flavoproteins"/>
    <property type="match status" value="1"/>
</dbReference>
<dbReference type="EMBL" id="SLWR01000011">
    <property type="protein sequence ID" value="TCO44028.1"/>
    <property type="molecule type" value="Genomic_DNA"/>
</dbReference>
<evidence type="ECO:0000313" key="2">
    <source>
        <dbReference type="EMBL" id="TCO44028.1"/>
    </source>
</evidence>
<accession>A0A4R2IJN0</accession>
<evidence type="ECO:0000259" key="1">
    <source>
        <dbReference type="PROSITE" id="PS50902"/>
    </source>
</evidence>